<keyword evidence="6" id="KW-0221">Differentiation</keyword>
<dbReference type="GeneID" id="115570440"/>
<name>A0A671Y6D7_SPAAU</name>
<dbReference type="GeneTree" id="ENSGT00400000024709"/>
<evidence type="ECO:0000256" key="7">
    <source>
        <dbReference type="ARBA" id="ARBA00023157"/>
    </source>
</evidence>
<reference evidence="11" key="3">
    <citation type="submission" date="2025-09" db="UniProtKB">
        <authorList>
            <consortium name="Ensembl"/>
        </authorList>
    </citation>
    <scope>IDENTIFICATION</scope>
</reference>
<keyword evidence="5 10" id="KW-0732">Signal</keyword>
<dbReference type="Gene3D" id="3.10.450.10">
    <property type="match status" value="1"/>
</dbReference>
<sequence>MAVGLLFLVCAGAVLYSAEAQDPYSELPDYYKRGVDLALEQLNSHAGVHHHFRFLRSLDKSDIESGFGVRYLYHHFYLKPTRCAKGTTESNPQTCPFRNDRPLMDCAVCYKAAEDQIEPSPKPYVHCIQKPRLTQDMRTARTDHCKKMTYNSGAPTLLAVSTG</sequence>
<keyword evidence="8" id="KW-0395">Inflammatory response</keyword>
<keyword evidence="7" id="KW-1015">Disulfide bond</keyword>
<organism evidence="11 12">
    <name type="scientific">Sparus aurata</name>
    <name type="common">Gilthead sea bream</name>
    <dbReference type="NCBI Taxonomy" id="8175"/>
    <lineage>
        <taxon>Eukaryota</taxon>
        <taxon>Metazoa</taxon>
        <taxon>Chordata</taxon>
        <taxon>Craniata</taxon>
        <taxon>Vertebrata</taxon>
        <taxon>Euteleostomi</taxon>
        <taxon>Actinopterygii</taxon>
        <taxon>Neopterygii</taxon>
        <taxon>Teleostei</taxon>
        <taxon>Neoteleostei</taxon>
        <taxon>Acanthomorphata</taxon>
        <taxon>Eupercaria</taxon>
        <taxon>Spariformes</taxon>
        <taxon>Sparidae</taxon>
        <taxon>Sparus</taxon>
    </lineage>
</organism>
<evidence type="ECO:0000256" key="9">
    <source>
        <dbReference type="ARBA" id="ARBA00032785"/>
    </source>
</evidence>
<protein>
    <recommendedName>
        <fullName evidence="2">Retinoic acid receptor responder protein 2</fullName>
    </recommendedName>
    <alternativeName>
        <fullName evidence="9">Chemerin</fullName>
    </alternativeName>
</protein>
<evidence type="ECO:0000256" key="4">
    <source>
        <dbReference type="ARBA" id="ARBA00022525"/>
    </source>
</evidence>
<feature type="signal peptide" evidence="10">
    <location>
        <begin position="1"/>
        <end position="20"/>
    </location>
</feature>
<dbReference type="OMA" id="VHHHFRF"/>
<reference evidence="11" key="1">
    <citation type="submission" date="2021-04" db="EMBL/GenBank/DDBJ databases">
        <authorList>
            <consortium name="Wellcome Sanger Institute Data Sharing"/>
        </authorList>
    </citation>
    <scope>NUCLEOTIDE SEQUENCE [LARGE SCALE GENOMIC DNA]</scope>
</reference>
<evidence type="ECO:0000256" key="3">
    <source>
        <dbReference type="ARBA" id="ARBA00022500"/>
    </source>
</evidence>
<proteinExistence type="predicted"/>
<evidence type="ECO:0000256" key="1">
    <source>
        <dbReference type="ARBA" id="ARBA00004613"/>
    </source>
</evidence>
<keyword evidence="4" id="KW-0964">Secreted</keyword>
<dbReference type="Ensembl" id="ENSSAUT00010059557.1">
    <property type="protein sequence ID" value="ENSSAUP00010056701.1"/>
    <property type="gene ID" value="ENSSAUG00010023242.1"/>
</dbReference>
<keyword evidence="12" id="KW-1185">Reference proteome</keyword>
<dbReference type="PANTHER" id="PTHR15106">
    <property type="entry name" value="RETINOIC ACID RECEPTOR RESPONDER PROTEIN 2"/>
    <property type="match status" value="1"/>
</dbReference>
<dbReference type="GO" id="GO:0030154">
    <property type="term" value="P:cell differentiation"/>
    <property type="evidence" value="ECO:0007669"/>
    <property type="project" value="UniProtKB-KW"/>
</dbReference>
<feature type="chain" id="PRO_5025410839" description="Retinoic acid receptor responder protein 2" evidence="10">
    <location>
        <begin position="21"/>
        <end position="163"/>
    </location>
</feature>
<dbReference type="AlphaFoldDB" id="A0A671Y6D7"/>
<dbReference type="GO" id="GO:0005102">
    <property type="term" value="F:signaling receptor binding"/>
    <property type="evidence" value="ECO:0007669"/>
    <property type="project" value="InterPro"/>
</dbReference>
<dbReference type="OrthoDB" id="8547623at2759"/>
<evidence type="ECO:0000256" key="5">
    <source>
        <dbReference type="ARBA" id="ARBA00022729"/>
    </source>
</evidence>
<dbReference type="GO" id="GO:0005576">
    <property type="term" value="C:extracellular region"/>
    <property type="evidence" value="ECO:0007669"/>
    <property type="project" value="UniProtKB-SubCell"/>
</dbReference>
<dbReference type="RefSeq" id="XP_030254901.1">
    <property type="nucleotide sequence ID" value="XM_030399041.1"/>
</dbReference>
<evidence type="ECO:0000313" key="11">
    <source>
        <dbReference type="Ensembl" id="ENSSAUP00010056701.1"/>
    </source>
</evidence>
<evidence type="ECO:0000256" key="6">
    <source>
        <dbReference type="ARBA" id="ARBA00022782"/>
    </source>
</evidence>
<dbReference type="Proteomes" id="UP000472265">
    <property type="component" value="Chromosome 19"/>
</dbReference>
<gene>
    <name evidence="11" type="primary">LOC115570440</name>
</gene>
<dbReference type="GO" id="GO:0006935">
    <property type="term" value="P:chemotaxis"/>
    <property type="evidence" value="ECO:0007669"/>
    <property type="project" value="UniProtKB-KW"/>
</dbReference>
<evidence type="ECO:0000256" key="10">
    <source>
        <dbReference type="SAM" id="SignalP"/>
    </source>
</evidence>
<reference evidence="11" key="2">
    <citation type="submission" date="2025-08" db="UniProtKB">
        <authorList>
            <consortium name="Ensembl"/>
        </authorList>
    </citation>
    <scope>IDENTIFICATION</scope>
</reference>
<evidence type="ECO:0000256" key="8">
    <source>
        <dbReference type="ARBA" id="ARBA00023198"/>
    </source>
</evidence>
<dbReference type="PANTHER" id="PTHR15106:SF2">
    <property type="entry name" value="RETINOIC ACID RECEPTOR RESPONDER PROTEIN 2"/>
    <property type="match status" value="1"/>
</dbReference>
<accession>A0A671Y6D7</accession>
<dbReference type="InParanoid" id="A0A671Y6D7"/>
<dbReference type="SUPFAM" id="SSF54403">
    <property type="entry name" value="Cystatin/monellin"/>
    <property type="match status" value="1"/>
</dbReference>
<evidence type="ECO:0000313" key="12">
    <source>
        <dbReference type="Proteomes" id="UP000472265"/>
    </source>
</evidence>
<evidence type="ECO:0000256" key="2">
    <source>
        <dbReference type="ARBA" id="ARBA00018808"/>
    </source>
</evidence>
<keyword evidence="3" id="KW-0145">Chemotaxis</keyword>
<dbReference type="GO" id="GO:0006954">
    <property type="term" value="P:inflammatory response"/>
    <property type="evidence" value="ECO:0007669"/>
    <property type="project" value="UniProtKB-KW"/>
</dbReference>
<dbReference type="GO" id="GO:0050994">
    <property type="term" value="P:regulation of lipid catabolic process"/>
    <property type="evidence" value="ECO:0007669"/>
    <property type="project" value="InterPro"/>
</dbReference>
<dbReference type="InterPro" id="IPR046350">
    <property type="entry name" value="Cystatin_sf"/>
</dbReference>
<comment type="subcellular location">
    <subcellularLocation>
        <location evidence="1">Secreted</location>
    </subcellularLocation>
</comment>
<dbReference type="InterPro" id="IPR029562">
    <property type="entry name" value="Chemerin"/>
</dbReference>